<dbReference type="AlphaFoldDB" id="N1R283"/>
<dbReference type="PANTHER" id="PTHR36798:SF2">
    <property type="entry name" value="LARGE RIBOSOMAL SUBUNIT PROTEIN CL38"/>
    <property type="match status" value="1"/>
</dbReference>
<organism evidence="1">
    <name type="scientific">Aegilops tauschii</name>
    <name type="common">Tausch's goatgrass</name>
    <name type="synonym">Aegilops squarrosa</name>
    <dbReference type="NCBI Taxonomy" id="37682"/>
    <lineage>
        <taxon>Eukaryota</taxon>
        <taxon>Viridiplantae</taxon>
        <taxon>Streptophyta</taxon>
        <taxon>Embryophyta</taxon>
        <taxon>Tracheophyta</taxon>
        <taxon>Spermatophyta</taxon>
        <taxon>Magnoliopsida</taxon>
        <taxon>Liliopsida</taxon>
        <taxon>Poales</taxon>
        <taxon>Poaceae</taxon>
        <taxon>BOP clade</taxon>
        <taxon>Pooideae</taxon>
        <taxon>Triticodae</taxon>
        <taxon>Triticeae</taxon>
        <taxon>Triticinae</taxon>
        <taxon>Aegilops</taxon>
    </lineage>
</organism>
<evidence type="ECO:0000313" key="1">
    <source>
        <dbReference type="EnsemblPlants" id="EMT12976"/>
    </source>
</evidence>
<dbReference type="GO" id="GO:0003735">
    <property type="term" value="F:structural constituent of ribosome"/>
    <property type="evidence" value="ECO:0007669"/>
    <property type="project" value="InterPro"/>
</dbReference>
<dbReference type="GO" id="GO:0006412">
    <property type="term" value="P:translation"/>
    <property type="evidence" value="ECO:0007669"/>
    <property type="project" value="InterPro"/>
</dbReference>
<name>N1R283_AEGTA</name>
<reference evidence="1" key="1">
    <citation type="submission" date="2015-06" db="UniProtKB">
        <authorList>
            <consortium name="EnsemblPlants"/>
        </authorList>
    </citation>
    <scope>IDENTIFICATION</scope>
</reference>
<accession>N1R283</accession>
<dbReference type="Pfam" id="PF17257">
    <property type="entry name" value="DUF5323"/>
    <property type="match status" value="1"/>
</dbReference>
<dbReference type="GO" id="GO:0019843">
    <property type="term" value="F:rRNA binding"/>
    <property type="evidence" value="ECO:0007669"/>
    <property type="project" value="InterPro"/>
</dbReference>
<dbReference type="GO" id="GO:0009507">
    <property type="term" value="C:chloroplast"/>
    <property type="evidence" value="ECO:0007669"/>
    <property type="project" value="InterPro"/>
</dbReference>
<dbReference type="InterPro" id="IPR020526">
    <property type="entry name" value="Ribosomal_cL38"/>
</dbReference>
<protein>
    <submittedName>
        <fullName evidence="1">50S ribosomal protein 6, chloroplastic</fullName>
    </submittedName>
</protein>
<dbReference type="PANTHER" id="PTHR36798">
    <property type="entry name" value="50S RIBOSOMAL PROTEIN 6, CHLOROPLASTIC"/>
    <property type="match status" value="1"/>
</dbReference>
<dbReference type="EnsemblPlants" id="EMT12976">
    <property type="protein sequence ID" value="EMT12976"/>
    <property type="gene ID" value="F775_10124"/>
</dbReference>
<dbReference type="GO" id="GO:0005840">
    <property type="term" value="C:ribosome"/>
    <property type="evidence" value="ECO:0007669"/>
    <property type="project" value="InterPro"/>
</dbReference>
<proteinExistence type="predicted"/>
<sequence>MEALTACEAPRKAGETWTVGFHTFQDGPSDFARHLGTPDVYTNAIQSKATLRPFLSQTQQLVQLSPGRSRGISTNMSLVTAFLAGSAAPAVAPRSARPSAGFFGVGGGCALSVECSSRPQKKGTKHHMKTRPKKTQRWDIKRRPIQYEPLPALPDEWTLVAAGEKEDEALQDEETTPAAAVEFEVVAAPAAAD</sequence>